<protein>
    <submittedName>
        <fullName evidence="1">Uncharacterized protein</fullName>
    </submittedName>
</protein>
<accession>E1YGK3</accession>
<gene>
    <name evidence="1" type="ORF">N47_J06780</name>
</gene>
<reference evidence="1" key="1">
    <citation type="journal article" date="2011" name="Environ. Microbiol.">
        <title>Genomic insights into the metabolic potential of the polycyclic aromatic hydrocarbon degrading sulfate-reducing Deltaproteobacterium N47.</title>
        <authorList>
            <person name="Bergmann F."/>
            <person name="Selesi D."/>
            <person name="Weinmaier T."/>
            <person name="Tischler P."/>
            <person name="Rattei T."/>
            <person name="Meckenstock R.U."/>
        </authorList>
    </citation>
    <scope>NUCLEOTIDE SEQUENCE</scope>
</reference>
<evidence type="ECO:0000313" key="1">
    <source>
        <dbReference type="EMBL" id="CBX29697.1"/>
    </source>
</evidence>
<dbReference type="AlphaFoldDB" id="E1YGK3"/>
<dbReference type="EMBL" id="FR695872">
    <property type="protein sequence ID" value="CBX29697.1"/>
    <property type="molecule type" value="Genomic_DNA"/>
</dbReference>
<name>E1YGK3_9BACT</name>
<organism evidence="1">
    <name type="scientific">uncultured Desulfobacterium sp</name>
    <dbReference type="NCBI Taxonomy" id="201089"/>
    <lineage>
        <taxon>Bacteria</taxon>
        <taxon>Pseudomonadati</taxon>
        <taxon>Thermodesulfobacteriota</taxon>
        <taxon>Desulfobacteria</taxon>
        <taxon>Desulfobacterales</taxon>
        <taxon>Desulfobacteriaceae</taxon>
        <taxon>Desulfobacterium</taxon>
        <taxon>environmental samples</taxon>
    </lineage>
</organism>
<sequence>MLVPPDISKTFSLNPATRNYMWPDLSLHFLIPAFFAKPLNKFPILFYINRY</sequence>
<proteinExistence type="predicted"/>